<dbReference type="EMBL" id="PPGH01000026">
    <property type="protein sequence ID" value="PQJ96896.1"/>
    <property type="molecule type" value="Genomic_DNA"/>
</dbReference>
<dbReference type="PANTHER" id="PTHR32097">
    <property type="entry name" value="CAMP-BINDING PROTEIN 1-RELATED"/>
    <property type="match status" value="1"/>
</dbReference>
<evidence type="ECO:0000256" key="1">
    <source>
        <dbReference type="ARBA" id="ARBA00022686"/>
    </source>
</evidence>
<dbReference type="CDD" id="cd06974">
    <property type="entry name" value="TerD_like"/>
    <property type="match status" value="1"/>
</dbReference>
<evidence type="ECO:0000313" key="3">
    <source>
        <dbReference type="EMBL" id="PQJ96896.1"/>
    </source>
</evidence>
<dbReference type="InterPro" id="IPR051324">
    <property type="entry name" value="Stress/Tellurium_Resist"/>
</dbReference>
<dbReference type="Proteomes" id="UP000239936">
    <property type="component" value="Unassembled WGS sequence"/>
</dbReference>
<dbReference type="OrthoDB" id="570928at2"/>
<name>A0A2S7XTC8_9GAMM</name>
<dbReference type="RefSeq" id="WP_105073082.1">
    <property type="nucleotide sequence ID" value="NZ_PPGH01000026.1"/>
</dbReference>
<evidence type="ECO:0000313" key="4">
    <source>
        <dbReference type="Proteomes" id="UP000239936"/>
    </source>
</evidence>
<evidence type="ECO:0000259" key="2">
    <source>
        <dbReference type="Pfam" id="PF02342"/>
    </source>
</evidence>
<dbReference type="PANTHER" id="PTHR32097:SF3">
    <property type="entry name" value="TELLURITE RESISTANCE PROTEIN"/>
    <property type="match status" value="1"/>
</dbReference>
<organism evidence="3 4">
    <name type="scientific">Chromatium okenii</name>
    <dbReference type="NCBI Taxonomy" id="61644"/>
    <lineage>
        <taxon>Bacteria</taxon>
        <taxon>Pseudomonadati</taxon>
        <taxon>Pseudomonadota</taxon>
        <taxon>Gammaproteobacteria</taxon>
        <taxon>Chromatiales</taxon>
        <taxon>Chromatiaceae</taxon>
        <taxon>Chromatium</taxon>
    </lineage>
</organism>
<dbReference type="GO" id="GO:0046690">
    <property type="term" value="P:response to tellurium ion"/>
    <property type="evidence" value="ECO:0007669"/>
    <property type="project" value="UniProtKB-KW"/>
</dbReference>
<dbReference type="InterPro" id="IPR003325">
    <property type="entry name" value="TerD"/>
</dbReference>
<keyword evidence="4" id="KW-1185">Reference proteome</keyword>
<accession>A0A2S7XTC8</accession>
<dbReference type="Gene3D" id="2.60.60.30">
    <property type="entry name" value="sav2460 like domains"/>
    <property type="match status" value="1"/>
</dbReference>
<gene>
    <name evidence="3" type="ORF">CXB77_05235</name>
</gene>
<keyword evidence="1" id="KW-0778">Tellurium resistance</keyword>
<comment type="caution">
    <text evidence="3">The sequence shown here is derived from an EMBL/GenBank/DDBJ whole genome shotgun (WGS) entry which is preliminary data.</text>
</comment>
<reference evidence="3 4" key="1">
    <citation type="submission" date="2018-01" db="EMBL/GenBank/DDBJ databases">
        <title>The complete genome sequence of Chromatium okenii LaCa, a purple sulfur bacterium with a turbulent life.</title>
        <authorList>
            <person name="Luedin S.M."/>
            <person name="Liechti N."/>
            <person name="Storelli N."/>
            <person name="Danza F."/>
            <person name="Wittwer M."/>
            <person name="Pothier J.F."/>
            <person name="Tonolla M.A."/>
        </authorList>
    </citation>
    <scope>NUCLEOTIDE SEQUENCE [LARGE SCALE GENOMIC DNA]</scope>
    <source>
        <strain evidence="3 4">LaCa</strain>
    </source>
</reference>
<protein>
    <submittedName>
        <fullName evidence="3">Stress protein</fullName>
    </submittedName>
</protein>
<dbReference type="AlphaFoldDB" id="A0A2S7XTC8"/>
<proteinExistence type="predicted"/>
<dbReference type="Pfam" id="PF02342">
    <property type="entry name" value="TerD"/>
    <property type="match status" value="1"/>
</dbReference>
<sequence>MSIELQQGANTAILERNLMISIGWNKESAIEADVSAFLINSSGTVRDDQDFIFYNQTQTVCGGLVLDPEYHRERRLFRAFLDRIPDTVNKLVFIITVAIDSDIALQPHCGQLGMVYIDISDQSNQQLLRFNLQPSGEERALMLGELYRHQGTWKFRAVGQGYNGGLDILAASFGVSIQNPVANSHIDHAIAASSTLPSKQVWTEKATKLQRALRQFLPQIKAAVANGANESNTRMILDRILLDVFGYSMEEVKAEQKIQGRKADYVLAIDEEDVIVGESKRAGLKLSEKHVFQATSYGAYSGIRWALLTNLSTWQIYHISMQNIVDANLVFSVNLLPEISLEDCEKLILISRFGMTQKGALEKCWREVSALTRENLIQAILTEDVVKAIRIAIRRDTGCNFDNDLIQQTLLDVLIHP</sequence>
<feature type="domain" description="TerD" evidence="2">
    <location>
        <begin position="1"/>
        <end position="173"/>
    </location>
</feature>